<accession>A0ABD0SGY8</accession>
<gene>
    <name evidence="1" type="ORF">ABMA28_008378</name>
</gene>
<organism evidence="1 2">
    <name type="scientific">Loxostege sticticalis</name>
    <name type="common">Beet webworm moth</name>
    <dbReference type="NCBI Taxonomy" id="481309"/>
    <lineage>
        <taxon>Eukaryota</taxon>
        <taxon>Metazoa</taxon>
        <taxon>Ecdysozoa</taxon>
        <taxon>Arthropoda</taxon>
        <taxon>Hexapoda</taxon>
        <taxon>Insecta</taxon>
        <taxon>Pterygota</taxon>
        <taxon>Neoptera</taxon>
        <taxon>Endopterygota</taxon>
        <taxon>Lepidoptera</taxon>
        <taxon>Glossata</taxon>
        <taxon>Ditrysia</taxon>
        <taxon>Pyraloidea</taxon>
        <taxon>Crambidae</taxon>
        <taxon>Pyraustinae</taxon>
        <taxon>Loxostege</taxon>
    </lineage>
</organism>
<dbReference type="EMBL" id="JBEDNZ010000021">
    <property type="protein sequence ID" value="KAL0819116.1"/>
    <property type="molecule type" value="Genomic_DNA"/>
</dbReference>
<evidence type="ECO:0000313" key="2">
    <source>
        <dbReference type="Proteomes" id="UP001549921"/>
    </source>
</evidence>
<name>A0ABD0SGY8_LOXSC</name>
<sequence length="94" mass="10969">MYWTNKTKNNVLRLHVHVPNYKPTSELKKLCDHAYKCFHDTIIICGKSVNEARTFIDLCDMYEYSCETNMVFRHVKEEEGVCPNPKELQSGAGR</sequence>
<dbReference type="AlphaFoldDB" id="A0ABD0SGY8"/>
<reference evidence="1 2" key="1">
    <citation type="submission" date="2024-06" db="EMBL/GenBank/DDBJ databases">
        <title>A chromosome-level genome assembly of beet webworm, Loxostege sticticalis.</title>
        <authorList>
            <person name="Zhang Y."/>
        </authorList>
    </citation>
    <scope>NUCLEOTIDE SEQUENCE [LARGE SCALE GENOMIC DNA]</scope>
    <source>
        <strain evidence="1">AQ028</strain>
        <tissue evidence="1">Male pupae</tissue>
    </source>
</reference>
<evidence type="ECO:0000313" key="1">
    <source>
        <dbReference type="EMBL" id="KAL0819116.1"/>
    </source>
</evidence>
<protein>
    <submittedName>
        <fullName evidence="1">Uncharacterized protein</fullName>
    </submittedName>
</protein>
<proteinExistence type="predicted"/>
<dbReference type="Proteomes" id="UP001549921">
    <property type="component" value="Unassembled WGS sequence"/>
</dbReference>
<comment type="caution">
    <text evidence="1">The sequence shown here is derived from an EMBL/GenBank/DDBJ whole genome shotgun (WGS) entry which is preliminary data.</text>
</comment>